<dbReference type="GO" id="GO:0005829">
    <property type="term" value="C:cytosol"/>
    <property type="evidence" value="ECO:0007669"/>
    <property type="project" value="TreeGrafter"/>
</dbReference>
<dbReference type="GO" id="GO:0030488">
    <property type="term" value="P:tRNA methylation"/>
    <property type="evidence" value="ECO:0007669"/>
    <property type="project" value="TreeGrafter"/>
</dbReference>
<dbReference type="RefSeq" id="WP_167694701.1">
    <property type="nucleotide sequence ID" value="NZ_CP118181.1"/>
</dbReference>
<dbReference type="Gene3D" id="3.40.50.300">
    <property type="entry name" value="P-loop containing nucleotide triphosphate hydrolases"/>
    <property type="match status" value="1"/>
</dbReference>
<dbReference type="InterPro" id="IPR025867">
    <property type="entry name" value="MnmE_helical"/>
</dbReference>
<dbReference type="PANTHER" id="PTHR42714">
    <property type="entry name" value="TRNA MODIFICATION GTPASE GTPBP3"/>
    <property type="match status" value="1"/>
</dbReference>
<keyword evidence="4 7" id="KW-0460">Magnesium</keyword>
<comment type="subunit">
    <text evidence="7">Homodimer. Heterotetramer of two MnmE and two MnmG subunits.</text>
</comment>
<evidence type="ECO:0000256" key="5">
    <source>
        <dbReference type="ARBA" id="ARBA00022958"/>
    </source>
</evidence>
<evidence type="ECO:0000256" key="1">
    <source>
        <dbReference type="ARBA" id="ARBA00011043"/>
    </source>
</evidence>
<comment type="caution">
    <text evidence="10">The sequence shown here is derived from an EMBL/GenBank/DDBJ whole genome shotgun (WGS) entry which is preliminary data.</text>
</comment>
<dbReference type="Pfam" id="PF10396">
    <property type="entry name" value="TrmE_N"/>
    <property type="match status" value="1"/>
</dbReference>
<dbReference type="GO" id="GO:0002098">
    <property type="term" value="P:tRNA wobble uridine modification"/>
    <property type="evidence" value="ECO:0007669"/>
    <property type="project" value="TreeGrafter"/>
</dbReference>
<evidence type="ECO:0000259" key="9">
    <source>
        <dbReference type="PROSITE" id="PS51709"/>
    </source>
</evidence>
<dbReference type="GO" id="GO:0046872">
    <property type="term" value="F:metal ion binding"/>
    <property type="evidence" value="ECO:0007669"/>
    <property type="project" value="UniProtKB-KW"/>
</dbReference>
<organism evidence="10 11">
    <name type="scientific">Entomospira culicis</name>
    <dbReference type="NCBI Taxonomy" id="2719989"/>
    <lineage>
        <taxon>Bacteria</taxon>
        <taxon>Pseudomonadati</taxon>
        <taxon>Spirochaetota</taxon>
        <taxon>Spirochaetia</taxon>
        <taxon>Spirochaetales</taxon>
        <taxon>Spirochaetaceae</taxon>
        <taxon>Entomospira</taxon>
    </lineage>
</organism>
<feature type="domain" description="TrmE-type G" evidence="9">
    <location>
        <begin position="216"/>
        <end position="365"/>
    </location>
</feature>
<dbReference type="PROSITE" id="PS51709">
    <property type="entry name" value="G_TRME"/>
    <property type="match status" value="1"/>
</dbReference>
<evidence type="ECO:0000256" key="4">
    <source>
        <dbReference type="ARBA" id="ARBA00022842"/>
    </source>
</evidence>
<sequence length="444" mass="49094">MEALYTNEPIVALATPWGRSALAVIRLSGEGTLALLASSFTGKLDQSHRMVFGKLVDRQSNQTLDEVMIAPFTHGAGYTGEEACEIYCHGNPHLIETILHYLVSCGFRLALPGEFSYRAVKHGKMDLTQAEAVHELIMAQTALAAQSALHRLSGGLGKEFGAIYQAIIDRLGAVEAYLDYPEEELEPFVWLPLDSLREQLFRYLKEEPIGQILQEGALVVLAGEPNVGKSSLFNWLVGSERAIVSPEAGTTRDYIEVTLDVHGYPIRLVDTAGLRESAQAIEQMGIQKSYELLAQADVILYLTTPAQPADDDFMLMYRDKLIWLENKRDALARDAQVGMEERLAISVLKGLGLEEMLAKLVAHIDPDGVAKRREHALLGSLRQREIVQQALNTLVECEALAKEDALDLVAFTLRKASGYFAQLIGTDMQQDAMDAMFRQFCLGK</sequence>
<accession>A0A968KTN1</accession>
<dbReference type="InterPro" id="IPR018948">
    <property type="entry name" value="GTP-bd_TrmE_N"/>
</dbReference>
<evidence type="ECO:0000256" key="2">
    <source>
        <dbReference type="ARBA" id="ARBA00022694"/>
    </source>
</evidence>
<dbReference type="AlphaFoldDB" id="A0A968KTN1"/>
<keyword evidence="6 7" id="KW-0342">GTP-binding</keyword>
<evidence type="ECO:0000256" key="8">
    <source>
        <dbReference type="RuleBase" id="RU003313"/>
    </source>
</evidence>
<dbReference type="Gene3D" id="3.30.1360.120">
    <property type="entry name" value="Probable tRNA modification gtpase trme, domain 1"/>
    <property type="match status" value="1"/>
</dbReference>
<dbReference type="HAMAP" id="MF_00379">
    <property type="entry name" value="GTPase_MnmE"/>
    <property type="match status" value="1"/>
</dbReference>
<reference evidence="10" key="1">
    <citation type="submission" date="2020-03" db="EMBL/GenBank/DDBJ databases">
        <title>Spirochaetal bacteria isolated from arthropods constitute a novel genus Entomospira genus novum within the order Spirochaetales.</title>
        <authorList>
            <person name="Grana-Miraglia L."/>
            <person name="Sikutova S."/>
            <person name="Fingerle V."/>
            <person name="Sing A."/>
            <person name="Castillo-Ramirez S."/>
            <person name="Margos G."/>
            <person name="Rudolf I."/>
        </authorList>
    </citation>
    <scope>NUCLEOTIDE SEQUENCE</scope>
    <source>
        <strain evidence="10">BR149</strain>
    </source>
</reference>
<keyword evidence="11" id="KW-1185">Reference proteome</keyword>
<dbReference type="CDD" id="cd14858">
    <property type="entry name" value="TrmE_N"/>
    <property type="match status" value="1"/>
</dbReference>
<feature type="binding site" evidence="7">
    <location>
        <begin position="270"/>
        <end position="273"/>
    </location>
    <ligand>
        <name>GTP</name>
        <dbReference type="ChEBI" id="CHEBI:37565"/>
    </ligand>
</feature>
<comment type="cofactor">
    <cofactor evidence="7">
        <name>K(+)</name>
        <dbReference type="ChEBI" id="CHEBI:29103"/>
    </cofactor>
    <text evidence="7">Binds 1 potassium ion per subunit.</text>
</comment>
<dbReference type="EMBL" id="JAATLM010000001">
    <property type="protein sequence ID" value="NIZ68629.1"/>
    <property type="molecule type" value="Genomic_DNA"/>
</dbReference>
<dbReference type="InterPro" id="IPR004520">
    <property type="entry name" value="GTPase_MnmE"/>
</dbReference>
<keyword evidence="5 7" id="KW-0630">Potassium</keyword>
<protein>
    <recommendedName>
        <fullName evidence="7">tRNA modification GTPase MnmE</fullName>
        <ecNumber evidence="7">3.6.-.-</ecNumber>
    </recommendedName>
</protein>
<name>A0A968KTN1_9SPIO</name>
<evidence type="ECO:0000313" key="10">
    <source>
        <dbReference type="EMBL" id="NIZ68629.1"/>
    </source>
</evidence>
<feature type="binding site" evidence="7">
    <location>
        <position position="230"/>
    </location>
    <ligand>
        <name>Mg(2+)</name>
        <dbReference type="ChEBI" id="CHEBI:18420"/>
    </ligand>
</feature>
<feature type="binding site" evidence="7">
    <location>
        <position position="124"/>
    </location>
    <ligand>
        <name>(6S)-5-formyl-5,6,7,8-tetrahydrofolate</name>
        <dbReference type="ChEBI" id="CHEBI:57457"/>
    </ligand>
</feature>
<dbReference type="EC" id="3.6.-.-" evidence="7"/>
<comment type="subcellular location">
    <subcellularLocation>
        <location evidence="7">Cytoplasm</location>
    </subcellularLocation>
</comment>
<keyword evidence="3 7" id="KW-0547">Nucleotide-binding</keyword>
<dbReference type="InterPro" id="IPR027368">
    <property type="entry name" value="MnmE_dom2"/>
</dbReference>
<feature type="binding site" evidence="7">
    <location>
        <position position="444"/>
    </location>
    <ligand>
        <name>(6S)-5-formyl-5,6,7,8-tetrahydrofolate</name>
        <dbReference type="ChEBI" id="CHEBI:57457"/>
    </ligand>
</feature>
<dbReference type="CDD" id="cd04164">
    <property type="entry name" value="trmE"/>
    <property type="match status" value="1"/>
</dbReference>
<keyword evidence="2 7" id="KW-0819">tRNA processing</keyword>
<comment type="similarity">
    <text evidence="1 7 8">Belongs to the TRAFAC class TrmE-Era-EngA-EngB-Septin-like GTPase superfamily. TrmE GTPase family.</text>
</comment>
<dbReference type="InterPro" id="IPR027266">
    <property type="entry name" value="TrmE/GcvT-like"/>
</dbReference>
<evidence type="ECO:0000256" key="6">
    <source>
        <dbReference type="ARBA" id="ARBA00023134"/>
    </source>
</evidence>
<feature type="binding site" evidence="7">
    <location>
        <position position="85"/>
    </location>
    <ligand>
        <name>(6S)-5-formyl-5,6,7,8-tetrahydrofolate</name>
        <dbReference type="ChEBI" id="CHEBI:57457"/>
    </ligand>
</feature>
<keyword evidence="7" id="KW-0378">Hydrolase</keyword>
<comment type="caution">
    <text evidence="7">Lacks conserved residue(s) required for the propagation of feature annotation.</text>
</comment>
<dbReference type="Proteomes" id="UP000778951">
    <property type="component" value="Unassembled WGS sequence"/>
</dbReference>
<keyword evidence="7" id="KW-0479">Metal-binding</keyword>
<gene>
    <name evidence="7 10" type="primary">mnmE</name>
    <name evidence="7" type="synonym">trmE</name>
    <name evidence="10" type="ORF">HCT48_00125</name>
</gene>
<dbReference type="InterPro" id="IPR006073">
    <property type="entry name" value="GTP-bd"/>
</dbReference>
<dbReference type="Pfam" id="PF12631">
    <property type="entry name" value="MnmE_helical"/>
    <property type="match status" value="1"/>
</dbReference>
<evidence type="ECO:0000256" key="7">
    <source>
        <dbReference type="HAMAP-Rule" id="MF_00379"/>
    </source>
</evidence>
<feature type="binding site" evidence="7">
    <location>
        <position position="251"/>
    </location>
    <ligand>
        <name>Mg(2+)</name>
        <dbReference type="ChEBI" id="CHEBI:18420"/>
    </ligand>
</feature>
<dbReference type="InterPro" id="IPR027417">
    <property type="entry name" value="P-loop_NTPase"/>
</dbReference>
<feature type="binding site" evidence="7">
    <location>
        <position position="26"/>
    </location>
    <ligand>
        <name>(6S)-5-formyl-5,6,7,8-tetrahydrofolate</name>
        <dbReference type="ChEBI" id="CHEBI:57457"/>
    </ligand>
</feature>
<feature type="binding site" evidence="7">
    <location>
        <begin position="226"/>
        <end position="231"/>
    </location>
    <ligand>
        <name>GTP</name>
        <dbReference type="ChEBI" id="CHEBI:37565"/>
    </ligand>
</feature>
<dbReference type="Pfam" id="PF01926">
    <property type="entry name" value="MMR_HSR1"/>
    <property type="match status" value="1"/>
</dbReference>
<dbReference type="NCBIfam" id="TIGR00450">
    <property type="entry name" value="mnmE_trmE_thdF"/>
    <property type="match status" value="1"/>
</dbReference>
<dbReference type="InterPro" id="IPR005225">
    <property type="entry name" value="Small_GTP-bd"/>
</dbReference>
<dbReference type="Gene3D" id="1.20.120.430">
    <property type="entry name" value="tRNA modification GTPase MnmE domain 2"/>
    <property type="match status" value="1"/>
</dbReference>
<evidence type="ECO:0000256" key="3">
    <source>
        <dbReference type="ARBA" id="ARBA00022741"/>
    </source>
</evidence>
<dbReference type="InterPro" id="IPR031168">
    <property type="entry name" value="G_TrmE"/>
</dbReference>
<keyword evidence="7" id="KW-0963">Cytoplasm</keyword>
<dbReference type="PANTHER" id="PTHR42714:SF2">
    <property type="entry name" value="TRNA MODIFICATION GTPASE GTPBP3, MITOCHONDRIAL"/>
    <property type="match status" value="1"/>
</dbReference>
<evidence type="ECO:0000313" key="11">
    <source>
        <dbReference type="Proteomes" id="UP000778951"/>
    </source>
</evidence>
<feature type="binding site" evidence="7">
    <location>
        <begin position="245"/>
        <end position="251"/>
    </location>
    <ligand>
        <name>GTP</name>
        <dbReference type="ChEBI" id="CHEBI:37565"/>
    </ligand>
</feature>
<proteinExistence type="inferred from homology"/>
<comment type="function">
    <text evidence="7">Exhibits a very high intrinsic GTPase hydrolysis rate. Involved in the addition of a carboxymethylaminomethyl (cmnm) group at the wobble position (U34) of certain tRNAs, forming tRNA-cmnm(5)s(2)U34.</text>
</comment>
<dbReference type="GO" id="GO:0003924">
    <property type="term" value="F:GTPase activity"/>
    <property type="evidence" value="ECO:0007669"/>
    <property type="project" value="UniProtKB-UniRule"/>
</dbReference>
<dbReference type="SUPFAM" id="SSF52540">
    <property type="entry name" value="P-loop containing nucleoside triphosphate hydrolases"/>
    <property type="match status" value="1"/>
</dbReference>
<dbReference type="GO" id="GO:0005525">
    <property type="term" value="F:GTP binding"/>
    <property type="evidence" value="ECO:0007669"/>
    <property type="project" value="UniProtKB-UniRule"/>
</dbReference>
<dbReference type="NCBIfam" id="TIGR00231">
    <property type="entry name" value="small_GTP"/>
    <property type="match status" value="1"/>
</dbReference>